<proteinExistence type="predicted"/>
<evidence type="ECO:0000259" key="2">
    <source>
        <dbReference type="PROSITE" id="PS51352"/>
    </source>
</evidence>
<evidence type="ECO:0000313" key="4">
    <source>
        <dbReference type="Proteomes" id="UP001530315"/>
    </source>
</evidence>
<feature type="chain" id="PRO_5044849337" description="Thioredoxin domain-containing protein" evidence="1">
    <location>
        <begin position="20"/>
        <end position="199"/>
    </location>
</feature>
<dbReference type="SUPFAM" id="SSF52833">
    <property type="entry name" value="Thioredoxin-like"/>
    <property type="match status" value="1"/>
</dbReference>
<evidence type="ECO:0000256" key="1">
    <source>
        <dbReference type="SAM" id="SignalP"/>
    </source>
</evidence>
<feature type="signal peptide" evidence="1">
    <location>
        <begin position="1"/>
        <end position="19"/>
    </location>
</feature>
<dbReference type="InterPro" id="IPR036249">
    <property type="entry name" value="Thioredoxin-like_sf"/>
</dbReference>
<dbReference type="InterPro" id="IPR013766">
    <property type="entry name" value="Thioredoxin_domain"/>
</dbReference>
<keyword evidence="4" id="KW-1185">Reference proteome</keyword>
<organism evidence="3 4">
    <name type="scientific">Stephanodiscus triporus</name>
    <dbReference type="NCBI Taxonomy" id="2934178"/>
    <lineage>
        <taxon>Eukaryota</taxon>
        <taxon>Sar</taxon>
        <taxon>Stramenopiles</taxon>
        <taxon>Ochrophyta</taxon>
        <taxon>Bacillariophyta</taxon>
        <taxon>Coscinodiscophyceae</taxon>
        <taxon>Thalassiosirophycidae</taxon>
        <taxon>Stephanodiscales</taxon>
        <taxon>Stephanodiscaceae</taxon>
        <taxon>Stephanodiscus</taxon>
    </lineage>
</organism>
<reference evidence="3 4" key="1">
    <citation type="submission" date="2024-10" db="EMBL/GenBank/DDBJ databases">
        <title>Updated reference genomes for cyclostephanoid diatoms.</title>
        <authorList>
            <person name="Roberts W.R."/>
            <person name="Alverson A.J."/>
        </authorList>
    </citation>
    <scope>NUCLEOTIDE SEQUENCE [LARGE SCALE GENOMIC DNA]</scope>
    <source>
        <strain evidence="3 4">AJA276-08</strain>
    </source>
</reference>
<dbReference type="Proteomes" id="UP001530315">
    <property type="component" value="Unassembled WGS sequence"/>
</dbReference>
<dbReference type="InterPro" id="IPR012336">
    <property type="entry name" value="Thioredoxin-like_fold"/>
</dbReference>
<feature type="domain" description="Thioredoxin" evidence="2">
    <location>
        <begin position="33"/>
        <end position="174"/>
    </location>
</feature>
<name>A0ABD3PQ79_9STRA</name>
<protein>
    <recommendedName>
        <fullName evidence="2">Thioredoxin domain-containing protein</fullName>
    </recommendedName>
</protein>
<dbReference type="PANTHER" id="PTHR46472:SF1">
    <property type="entry name" value="NUCLEOREDOXIN"/>
    <property type="match status" value="1"/>
</dbReference>
<dbReference type="Pfam" id="PF13905">
    <property type="entry name" value="Thioredoxin_8"/>
    <property type="match status" value="1"/>
</dbReference>
<dbReference type="PROSITE" id="PS51352">
    <property type="entry name" value="THIOREDOXIN_2"/>
    <property type="match status" value="1"/>
</dbReference>
<comment type="caution">
    <text evidence="3">The sequence shown here is derived from an EMBL/GenBank/DDBJ whole genome shotgun (WGS) entry which is preliminary data.</text>
</comment>
<evidence type="ECO:0000313" key="3">
    <source>
        <dbReference type="EMBL" id="KAL3789829.1"/>
    </source>
</evidence>
<keyword evidence="1" id="KW-0732">Signal</keyword>
<accession>A0ABD3PQ79</accession>
<dbReference type="Gene3D" id="3.40.30.10">
    <property type="entry name" value="Glutaredoxin"/>
    <property type="match status" value="1"/>
</dbReference>
<dbReference type="PANTHER" id="PTHR46472">
    <property type="entry name" value="NUCLEOREDOXIN"/>
    <property type="match status" value="1"/>
</dbReference>
<dbReference type="EMBL" id="JALLAZ020000668">
    <property type="protein sequence ID" value="KAL3789829.1"/>
    <property type="molecule type" value="Genomic_DNA"/>
</dbReference>
<sequence>MTPLFSLACLAFLNARTSSSSSSSNGKKMAQCLAATTSKAIWSLPALNHPDGTAMPADALSDKLRGKRVALYFAAGWCPMCTSFEPSLLKFREEASASGRDVEVIYVPSDRSGDDVVRRTLEMGMMAVPIGEEADAMKARYKIWAGIESSRLGSGRRSGVPALVVLDSIDGGELAFLPTESEGDKALGSWPLDDPKGLW</sequence>
<gene>
    <name evidence="3" type="ORF">ACHAW5_011252</name>
</gene>
<dbReference type="AlphaFoldDB" id="A0ABD3PQ79"/>